<feature type="region of interest" description="Disordered" evidence="1">
    <location>
        <begin position="108"/>
        <end position="140"/>
    </location>
</feature>
<sequence length="140" mass="15335">MPSNVSSYLWLSGNNRSISSAMSQMIIALAGHHDYDDDHFGCEVLLGKSMACALRQCGFPRKANLMTPIKCAHRQLIVVNTARHALLMAHVSPLGFGFGWMDWSRADQAKPDRTTSKKPQLHLKPHSDNAATTADNSSAT</sequence>
<protein>
    <submittedName>
        <fullName evidence="2">GM10158</fullName>
    </submittedName>
</protein>
<gene>
    <name evidence="2" type="primary">Dsec\GM10158</name>
    <name evidence="2" type="ORF">Dsec_GM10158</name>
</gene>
<evidence type="ECO:0000313" key="3">
    <source>
        <dbReference type="Proteomes" id="UP000001292"/>
    </source>
</evidence>
<feature type="compositionally biased region" description="Low complexity" evidence="1">
    <location>
        <begin position="128"/>
        <end position="140"/>
    </location>
</feature>
<dbReference type="HOGENOM" id="CLU_1887879_0_0_1"/>
<dbReference type="EMBL" id="CH480828">
    <property type="protein sequence ID" value="EDW45164.1"/>
    <property type="molecule type" value="Genomic_DNA"/>
</dbReference>
<organism evidence="3">
    <name type="scientific">Drosophila sechellia</name>
    <name type="common">Fruit fly</name>
    <dbReference type="NCBI Taxonomy" id="7238"/>
    <lineage>
        <taxon>Eukaryota</taxon>
        <taxon>Metazoa</taxon>
        <taxon>Ecdysozoa</taxon>
        <taxon>Arthropoda</taxon>
        <taxon>Hexapoda</taxon>
        <taxon>Insecta</taxon>
        <taxon>Pterygota</taxon>
        <taxon>Neoptera</taxon>
        <taxon>Endopterygota</taxon>
        <taxon>Diptera</taxon>
        <taxon>Brachycera</taxon>
        <taxon>Muscomorpha</taxon>
        <taxon>Ephydroidea</taxon>
        <taxon>Drosophilidae</taxon>
        <taxon>Drosophila</taxon>
        <taxon>Sophophora</taxon>
    </lineage>
</organism>
<proteinExistence type="predicted"/>
<name>B4IC06_DROSE</name>
<keyword evidence="3" id="KW-1185">Reference proteome</keyword>
<accession>B4IC06</accession>
<evidence type="ECO:0000313" key="2">
    <source>
        <dbReference type="EMBL" id="EDW45164.1"/>
    </source>
</evidence>
<dbReference type="Proteomes" id="UP000001292">
    <property type="component" value="Unassembled WGS sequence"/>
</dbReference>
<dbReference type="AlphaFoldDB" id="B4IC06"/>
<evidence type="ECO:0000256" key="1">
    <source>
        <dbReference type="SAM" id="MobiDB-lite"/>
    </source>
</evidence>
<reference evidence="2 3" key="1">
    <citation type="journal article" date="2007" name="Nature">
        <title>Evolution of genes and genomes on the Drosophila phylogeny.</title>
        <authorList>
            <consortium name="Drosophila 12 Genomes Consortium"/>
            <person name="Clark A.G."/>
            <person name="Eisen M.B."/>
            <person name="Smith D.R."/>
            <person name="Bergman C.M."/>
            <person name="Oliver B."/>
            <person name="Markow T.A."/>
            <person name="Kaufman T.C."/>
            <person name="Kellis M."/>
            <person name="Gelbart W."/>
            <person name="Iyer V.N."/>
            <person name="Pollard D.A."/>
            <person name="Sackton T.B."/>
            <person name="Larracuente A.M."/>
            <person name="Singh N.D."/>
            <person name="Abad J.P."/>
            <person name="Abt D.N."/>
            <person name="Adryan B."/>
            <person name="Aguade M."/>
            <person name="Akashi H."/>
            <person name="Anderson W.W."/>
            <person name="Aquadro C.F."/>
            <person name="Ardell D.H."/>
            <person name="Arguello R."/>
            <person name="Artieri C.G."/>
            <person name="Barbash D.A."/>
            <person name="Barker D."/>
            <person name="Barsanti P."/>
            <person name="Batterham P."/>
            <person name="Batzoglou S."/>
            <person name="Begun D."/>
            <person name="Bhutkar A."/>
            <person name="Blanco E."/>
            <person name="Bosak S.A."/>
            <person name="Bradley R.K."/>
            <person name="Brand A.D."/>
            <person name="Brent M.R."/>
            <person name="Brooks A.N."/>
            <person name="Brown R.H."/>
            <person name="Butlin R.K."/>
            <person name="Caggese C."/>
            <person name="Calvi B.R."/>
            <person name="Bernardo de Carvalho A."/>
            <person name="Caspi A."/>
            <person name="Castrezana S."/>
            <person name="Celniker S.E."/>
            <person name="Chang J.L."/>
            <person name="Chapple C."/>
            <person name="Chatterji S."/>
            <person name="Chinwalla A."/>
            <person name="Civetta A."/>
            <person name="Clifton S.W."/>
            <person name="Comeron J.M."/>
            <person name="Costello J.C."/>
            <person name="Coyne J.A."/>
            <person name="Daub J."/>
            <person name="David R.G."/>
            <person name="Delcher A.L."/>
            <person name="Delehaunty K."/>
            <person name="Do C.B."/>
            <person name="Ebling H."/>
            <person name="Edwards K."/>
            <person name="Eickbush T."/>
            <person name="Evans J.D."/>
            <person name="Filipski A."/>
            <person name="Findeiss S."/>
            <person name="Freyhult E."/>
            <person name="Fulton L."/>
            <person name="Fulton R."/>
            <person name="Garcia A.C."/>
            <person name="Gardiner A."/>
            <person name="Garfield D.A."/>
            <person name="Garvin B.E."/>
            <person name="Gibson G."/>
            <person name="Gilbert D."/>
            <person name="Gnerre S."/>
            <person name="Godfrey J."/>
            <person name="Good R."/>
            <person name="Gotea V."/>
            <person name="Gravely B."/>
            <person name="Greenberg A.J."/>
            <person name="Griffiths-Jones S."/>
            <person name="Gross S."/>
            <person name="Guigo R."/>
            <person name="Gustafson E.A."/>
            <person name="Haerty W."/>
            <person name="Hahn M.W."/>
            <person name="Halligan D.L."/>
            <person name="Halpern A.L."/>
            <person name="Halter G.M."/>
            <person name="Han M.V."/>
            <person name="Heger A."/>
            <person name="Hillier L."/>
            <person name="Hinrichs A.S."/>
            <person name="Holmes I."/>
            <person name="Hoskins R.A."/>
            <person name="Hubisz M.J."/>
            <person name="Hultmark D."/>
            <person name="Huntley M.A."/>
            <person name="Jaffe D.B."/>
            <person name="Jagadeeshan S."/>
            <person name="Jeck W.R."/>
            <person name="Johnson J."/>
            <person name="Jones C.D."/>
            <person name="Jordan W.C."/>
            <person name="Karpen G.H."/>
            <person name="Kataoka E."/>
            <person name="Keightley P.D."/>
            <person name="Kheradpour P."/>
            <person name="Kirkness E.F."/>
            <person name="Koerich L.B."/>
            <person name="Kristiansen K."/>
            <person name="Kudrna D."/>
            <person name="Kulathinal R.J."/>
            <person name="Kumar S."/>
            <person name="Kwok R."/>
            <person name="Lander E."/>
            <person name="Langley C.H."/>
            <person name="Lapoint R."/>
            <person name="Lazzaro B.P."/>
            <person name="Lee S.J."/>
            <person name="Levesque L."/>
            <person name="Li R."/>
            <person name="Lin C.F."/>
            <person name="Lin M.F."/>
            <person name="Lindblad-Toh K."/>
            <person name="Llopart A."/>
            <person name="Long M."/>
            <person name="Low L."/>
            <person name="Lozovsky E."/>
            <person name="Lu J."/>
            <person name="Luo M."/>
            <person name="Machado C.A."/>
            <person name="Makalowski W."/>
            <person name="Marzo M."/>
            <person name="Matsuda M."/>
            <person name="Matzkin L."/>
            <person name="McAllister B."/>
            <person name="McBride C.S."/>
            <person name="McKernan B."/>
            <person name="McKernan K."/>
            <person name="Mendez-Lago M."/>
            <person name="Minx P."/>
            <person name="Mollenhauer M.U."/>
            <person name="Montooth K."/>
            <person name="Mount S.M."/>
            <person name="Mu X."/>
            <person name="Myers E."/>
            <person name="Negre B."/>
            <person name="Newfeld S."/>
            <person name="Nielsen R."/>
            <person name="Noor M.A."/>
            <person name="O'Grady P."/>
            <person name="Pachter L."/>
            <person name="Papaceit M."/>
            <person name="Parisi M.J."/>
            <person name="Parisi M."/>
            <person name="Parts L."/>
            <person name="Pedersen J.S."/>
            <person name="Pesole G."/>
            <person name="Phillippy A.M."/>
            <person name="Ponting C.P."/>
            <person name="Pop M."/>
            <person name="Porcelli D."/>
            <person name="Powell J.R."/>
            <person name="Prohaska S."/>
            <person name="Pruitt K."/>
            <person name="Puig M."/>
            <person name="Quesneville H."/>
            <person name="Ram K.R."/>
            <person name="Rand D."/>
            <person name="Rasmussen M.D."/>
            <person name="Reed L.K."/>
            <person name="Reenan R."/>
            <person name="Reily A."/>
            <person name="Remington K.A."/>
            <person name="Rieger T.T."/>
            <person name="Ritchie M.G."/>
            <person name="Robin C."/>
            <person name="Rogers Y.H."/>
            <person name="Rohde C."/>
            <person name="Rozas J."/>
            <person name="Rubenfield M.J."/>
            <person name="Ruiz A."/>
            <person name="Russo S."/>
            <person name="Salzberg S.L."/>
            <person name="Sanchez-Gracia A."/>
            <person name="Saranga D.J."/>
            <person name="Sato H."/>
            <person name="Schaeffer S.W."/>
            <person name="Schatz M.C."/>
            <person name="Schlenke T."/>
            <person name="Schwartz R."/>
            <person name="Segarra C."/>
            <person name="Singh R.S."/>
            <person name="Sirot L."/>
            <person name="Sirota M."/>
            <person name="Sisneros N.B."/>
            <person name="Smith C.D."/>
            <person name="Smith T.F."/>
            <person name="Spieth J."/>
            <person name="Stage D.E."/>
            <person name="Stark A."/>
            <person name="Stephan W."/>
            <person name="Strausberg R.L."/>
            <person name="Strempel S."/>
            <person name="Sturgill D."/>
            <person name="Sutton G."/>
            <person name="Sutton G.G."/>
            <person name="Tao W."/>
            <person name="Teichmann S."/>
            <person name="Tobari Y.N."/>
            <person name="Tomimura Y."/>
            <person name="Tsolas J.M."/>
            <person name="Valente V.L."/>
            <person name="Venter E."/>
            <person name="Venter J.C."/>
            <person name="Vicario S."/>
            <person name="Vieira F.G."/>
            <person name="Vilella A.J."/>
            <person name="Villasante A."/>
            <person name="Walenz B."/>
            <person name="Wang J."/>
            <person name="Wasserman M."/>
            <person name="Watts T."/>
            <person name="Wilson D."/>
            <person name="Wilson R.K."/>
            <person name="Wing R.A."/>
            <person name="Wolfner M.F."/>
            <person name="Wong A."/>
            <person name="Wong G.K."/>
            <person name="Wu C.I."/>
            <person name="Wu G."/>
            <person name="Yamamoto D."/>
            <person name="Yang H.P."/>
            <person name="Yang S.P."/>
            <person name="Yorke J.A."/>
            <person name="Yoshida K."/>
            <person name="Zdobnov E."/>
            <person name="Zhang P."/>
            <person name="Zhang Y."/>
            <person name="Zimin A.V."/>
            <person name="Baldwin J."/>
            <person name="Abdouelleil A."/>
            <person name="Abdulkadir J."/>
            <person name="Abebe A."/>
            <person name="Abera B."/>
            <person name="Abreu J."/>
            <person name="Acer S.C."/>
            <person name="Aftuck L."/>
            <person name="Alexander A."/>
            <person name="An P."/>
            <person name="Anderson E."/>
            <person name="Anderson S."/>
            <person name="Arachi H."/>
            <person name="Azer M."/>
            <person name="Bachantsang P."/>
            <person name="Barry A."/>
            <person name="Bayul T."/>
            <person name="Berlin A."/>
            <person name="Bessette D."/>
            <person name="Bloom T."/>
            <person name="Blye J."/>
            <person name="Boguslavskiy L."/>
            <person name="Bonnet C."/>
            <person name="Boukhgalter B."/>
            <person name="Bourzgui I."/>
            <person name="Brown A."/>
            <person name="Cahill P."/>
            <person name="Channer S."/>
            <person name="Cheshatsang Y."/>
            <person name="Chuda L."/>
            <person name="Citroen M."/>
            <person name="Collymore A."/>
            <person name="Cooke P."/>
            <person name="Costello M."/>
            <person name="D'Aco K."/>
            <person name="Daza R."/>
            <person name="De Haan G."/>
            <person name="DeGray S."/>
            <person name="DeMaso C."/>
            <person name="Dhargay N."/>
            <person name="Dooley K."/>
            <person name="Dooley E."/>
            <person name="Doricent M."/>
            <person name="Dorje P."/>
            <person name="Dorjee K."/>
            <person name="Dupes A."/>
            <person name="Elong R."/>
            <person name="Falk J."/>
            <person name="Farina A."/>
            <person name="Faro S."/>
            <person name="Ferguson D."/>
            <person name="Fisher S."/>
            <person name="Foley C.D."/>
            <person name="Franke A."/>
            <person name="Friedrich D."/>
            <person name="Gadbois L."/>
            <person name="Gearin G."/>
            <person name="Gearin C.R."/>
            <person name="Giannoukos G."/>
            <person name="Goode T."/>
            <person name="Graham J."/>
            <person name="Grandbois E."/>
            <person name="Grewal S."/>
            <person name="Gyaltsen K."/>
            <person name="Hafez N."/>
            <person name="Hagos B."/>
            <person name="Hall J."/>
            <person name="Henson C."/>
            <person name="Hollinger A."/>
            <person name="Honan T."/>
            <person name="Huard M.D."/>
            <person name="Hughes L."/>
            <person name="Hurhula B."/>
            <person name="Husby M.E."/>
            <person name="Kamat A."/>
            <person name="Kanga B."/>
            <person name="Kashin S."/>
            <person name="Khazanovich D."/>
            <person name="Kisner P."/>
            <person name="Lance K."/>
            <person name="Lara M."/>
            <person name="Lee W."/>
            <person name="Lennon N."/>
            <person name="Letendre F."/>
            <person name="LeVine R."/>
            <person name="Lipovsky A."/>
            <person name="Liu X."/>
            <person name="Liu J."/>
            <person name="Liu S."/>
            <person name="Lokyitsang T."/>
            <person name="Lokyitsang Y."/>
            <person name="Lubonja R."/>
            <person name="Lui A."/>
            <person name="MacDonald P."/>
            <person name="Magnisalis V."/>
            <person name="Maru K."/>
            <person name="Matthews C."/>
            <person name="McCusker W."/>
            <person name="McDonough S."/>
            <person name="Mehta T."/>
            <person name="Meldrim J."/>
            <person name="Meneus L."/>
            <person name="Mihai O."/>
            <person name="Mihalev A."/>
            <person name="Mihova T."/>
            <person name="Mittelman R."/>
            <person name="Mlenga V."/>
            <person name="Montmayeur A."/>
            <person name="Mulrain L."/>
            <person name="Navidi A."/>
            <person name="Naylor J."/>
            <person name="Negash T."/>
            <person name="Nguyen T."/>
            <person name="Nguyen N."/>
            <person name="Nicol R."/>
            <person name="Norbu C."/>
            <person name="Norbu N."/>
            <person name="Novod N."/>
            <person name="O'Neill B."/>
            <person name="Osman S."/>
            <person name="Markiewicz E."/>
            <person name="Oyono O.L."/>
            <person name="Patti C."/>
            <person name="Phunkhang P."/>
            <person name="Pierre F."/>
            <person name="Priest M."/>
            <person name="Raghuraman S."/>
            <person name="Rege F."/>
            <person name="Reyes R."/>
            <person name="Rise C."/>
            <person name="Rogov P."/>
            <person name="Ross K."/>
            <person name="Ryan E."/>
            <person name="Settipalli S."/>
            <person name="Shea T."/>
            <person name="Sherpa N."/>
            <person name="Shi L."/>
            <person name="Shih D."/>
            <person name="Sparrow T."/>
            <person name="Spaulding J."/>
            <person name="Stalker J."/>
            <person name="Stange-Thomann N."/>
            <person name="Stavropoulos S."/>
            <person name="Stone C."/>
            <person name="Strader C."/>
            <person name="Tesfaye S."/>
            <person name="Thomson T."/>
            <person name="Thoulutsang Y."/>
            <person name="Thoulutsang D."/>
            <person name="Topham K."/>
            <person name="Topping I."/>
            <person name="Tsamla T."/>
            <person name="Vassiliev H."/>
            <person name="Vo A."/>
            <person name="Wangchuk T."/>
            <person name="Wangdi T."/>
            <person name="Weiand M."/>
            <person name="Wilkinson J."/>
            <person name="Wilson A."/>
            <person name="Yadav S."/>
            <person name="Young G."/>
            <person name="Yu Q."/>
            <person name="Zembek L."/>
            <person name="Zhong D."/>
            <person name="Zimmer A."/>
            <person name="Zwirko Z."/>
            <person name="Jaffe D.B."/>
            <person name="Alvarez P."/>
            <person name="Brockman W."/>
            <person name="Butler J."/>
            <person name="Chin C."/>
            <person name="Gnerre S."/>
            <person name="Grabherr M."/>
            <person name="Kleber M."/>
            <person name="Mauceli E."/>
            <person name="MacCallum I."/>
        </authorList>
    </citation>
    <scope>NUCLEOTIDE SEQUENCE [LARGE SCALE GENOMIC DNA]</scope>
    <source>
        <strain evidence="3">Rob3c / Tucson 14021-0248.25</strain>
    </source>
</reference>